<dbReference type="InterPro" id="IPR013320">
    <property type="entry name" value="ConA-like_dom_sf"/>
</dbReference>
<dbReference type="PANTHER" id="PTHR13743:SF62">
    <property type="entry name" value="NEUROBEACHIN"/>
    <property type="match status" value="1"/>
</dbReference>
<evidence type="ECO:0000256" key="1">
    <source>
        <dbReference type="ARBA" id="ARBA00022574"/>
    </source>
</evidence>
<dbReference type="SUPFAM" id="SSF48371">
    <property type="entry name" value="ARM repeat"/>
    <property type="match status" value="1"/>
</dbReference>
<dbReference type="SUPFAM" id="SSF49899">
    <property type="entry name" value="Concanavalin A-like lectins/glucanases"/>
    <property type="match status" value="1"/>
</dbReference>
<gene>
    <name evidence="6" type="ORF">D5F01_LYC06005</name>
</gene>
<evidence type="ECO:0000313" key="6">
    <source>
        <dbReference type="EMBL" id="KAE8295080.1"/>
    </source>
</evidence>
<evidence type="ECO:0000256" key="2">
    <source>
        <dbReference type="SAM" id="MobiDB-lite"/>
    </source>
</evidence>
<feature type="region of interest" description="Disordered" evidence="2">
    <location>
        <begin position="1072"/>
        <end position="1091"/>
    </location>
</feature>
<dbReference type="GO" id="GO:0008104">
    <property type="term" value="P:intracellular protein localization"/>
    <property type="evidence" value="ECO:0007669"/>
    <property type="project" value="TreeGrafter"/>
</dbReference>
<reference evidence="6 7" key="1">
    <citation type="submission" date="2019-07" db="EMBL/GenBank/DDBJ databases">
        <title>Chromosome genome assembly for large yellow croaker.</title>
        <authorList>
            <person name="Xiao S."/>
        </authorList>
    </citation>
    <scope>NUCLEOTIDE SEQUENCE [LARGE SCALE GENOMIC DNA]</scope>
    <source>
        <strain evidence="6">JMULYC20181020</strain>
        <tissue evidence="6">Muscle</tissue>
    </source>
</reference>
<dbReference type="Pfam" id="PF15787">
    <property type="entry name" value="DUF4704"/>
    <property type="match status" value="1"/>
</dbReference>
<dbReference type="Proteomes" id="UP000424527">
    <property type="component" value="Unassembled WGS sequence"/>
</dbReference>
<feature type="compositionally biased region" description="Basic and acidic residues" evidence="2">
    <location>
        <begin position="1175"/>
        <end position="1189"/>
    </location>
</feature>
<dbReference type="FunFam" id="2.60.120.200:FF:000010">
    <property type="entry name" value="neurobeachin isoform X2"/>
    <property type="match status" value="1"/>
</dbReference>
<keyword evidence="7" id="KW-1185">Reference proteome</keyword>
<evidence type="ECO:0000313" key="7">
    <source>
        <dbReference type="Proteomes" id="UP000424527"/>
    </source>
</evidence>
<feature type="region of interest" description="Disordered" evidence="2">
    <location>
        <begin position="1961"/>
        <end position="1981"/>
    </location>
</feature>
<dbReference type="PANTHER" id="PTHR13743">
    <property type="entry name" value="BEIGE/BEACH-RELATED"/>
    <property type="match status" value="1"/>
</dbReference>
<name>A0A6G0IUG2_LARCR</name>
<feature type="compositionally biased region" description="Polar residues" evidence="2">
    <location>
        <begin position="1496"/>
        <end position="1517"/>
    </location>
</feature>
<dbReference type="GO" id="GO:0005829">
    <property type="term" value="C:cytosol"/>
    <property type="evidence" value="ECO:0007669"/>
    <property type="project" value="TreeGrafter"/>
</dbReference>
<dbReference type="EMBL" id="REGW02000006">
    <property type="protein sequence ID" value="KAE8295080.1"/>
    <property type="molecule type" value="Genomic_DNA"/>
</dbReference>
<protein>
    <submittedName>
        <fullName evidence="6">Neurobeachin Lysosomal-trafficking regulator 2 Protein BCL8B</fullName>
    </submittedName>
</protein>
<dbReference type="Gene3D" id="2.60.120.200">
    <property type="match status" value="1"/>
</dbReference>
<feature type="region of interest" description="Disordered" evidence="2">
    <location>
        <begin position="914"/>
        <end position="952"/>
    </location>
</feature>
<dbReference type="InterPro" id="IPR016024">
    <property type="entry name" value="ARM-type_fold"/>
</dbReference>
<feature type="region of interest" description="Disordered" evidence="2">
    <location>
        <begin position="1492"/>
        <end position="1526"/>
    </location>
</feature>
<dbReference type="GO" id="GO:0019901">
    <property type="term" value="F:protein kinase binding"/>
    <property type="evidence" value="ECO:0007669"/>
    <property type="project" value="TreeGrafter"/>
</dbReference>
<evidence type="ECO:0000259" key="4">
    <source>
        <dbReference type="Pfam" id="PF15787"/>
    </source>
</evidence>
<dbReference type="InterPro" id="IPR031570">
    <property type="entry name" value="NBEA/BDCP_DUF4704"/>
</dbReference>
<feature type="compositionally biased region" description="Polar residues" evidence="2">
    <location>
        <begin position="1160"/>
        <end position="1174"/>
    </location>
</feature>
<dbReference type="InterPro" id="IPR010508">
    <property type="entry name" value="NBEA-like_DUF1088"/>
</dbReference>
<feature type="compositionally biased region" description="Polar residues" evidence="2">
    <location>
        <begin position="1190"/>
        <end position="1203"/>
    </location>
</feature>
<dbReference type="Pfam" id="PF06469">
    <property type="entry name" value="DUF1088"/>
    <property type="match status" value="1"/>
</dbReference>
<feature type="region of interest" description="Disordered" evidence="2">
    <location>
        <begin position="1131"/>
        <end position="1203"/>
    </location>
</feature>
<sequence>MLLRQDAMKIELVGGEFDLETNFIIQDSESIGCMAELLEHCDVTCQAEIWSMFTAILRKSVRNLQTSTEVGLIQQVLLKMSSVEDMIADLLVDMLGVLASYSITVKELKLLFSMLRGEGGLWPRHAVKMLSVLNQMPQRHGPDAFFNFPGRSAAAIALPPIAKWPYQNGFTFNTWFRMDPLNNINVDKDKPYLYCFRTSKGIGYSAHFVGNCLIVTSLKSKGKGFQHCVKYDFQPRKWYMISIVHIYSRWRNSEIRCYVNGQLVSYGDMAWHVNTNDSYDKCFLGSSETADANRVFCGQLGAVYVFSEALNPAQIFAIHQLGPGYKSTFKFKSESDIHLAEHHKQVLYDSKLASSIAFTYNAKATDAQLCLESSPKENASIFVHSPHALMLQDVKATVTHSIHSAIHSIGGIQVLFPLFAQLDYHQLNDSQVESTVCATLLAFLVELLKSSVAMQEQMLGGKGFLVIGYLLEKSSRVHITRAVLEQFLSFAKYLDGLTHGAPLLKQLCDHILFNAAIWIHTPAKVQLSLYTYLSAEFIGTATIYNTIRRVGTVLQLMHTLKYYYWAINPADSSGITPKGLDGPRPTQKEIISLRAFMLLFLKQLILKDRGVKEDELQTILNYLLTMHEDENLHDVLQLVVALMSEHPASMIPAFDQRNGIRVIYKLMASKSESIRVQSLKVLGYFLKHLGHKRKVEIMHTHSLFTLLGERLMLHTNTVTVTTYNTLYEILTEQVCTQVVHKPHPEPDSTVKIQNPMILKVVATLLKNSAPSTELMEVRRLFLSDMIKLFSNSRENRRCLLQCSVWQDWMFSLGYINPKNSDEQKITEMVYNIFRILLYHAIKYEWGGWRVWVDTLSIAHSKVTYEAHKEYLAKMYEEYQRQEEENIKKGKKGFVSTISGLSAQASGIKGAVEIREMDDNSQTPESEKDYESADSRNLLAEGKGPEEGLRGTEATVDGVKVEVHDLLVDIKAEKVEATEVKLDDLDLSSETLGVSENGALVEVDSLLDNVYCAAVEKLNSNVNSVLLPKASMDDQNAPPLITLDDDKDTLPSNNNFLFGKVTGGMEDKLLPDLSPAEPLVLPSPEPPVHTSASDELSLLAHMTSSSELGTLPCILEKDEFELQAALEGISSVAGTDAEASSKSPEVTEGTAAAASEGDASTVKTGSAADATSNNSDTERSDDSKDKERKIQTTATTQSLHGRLSSQMERDIRVDLGFRGMPMTEEQRRQFSPGPRTTMFRIPEFKWSAMHQRLLTDLLFALESDVHVWRSHSTKSVMDFVNSNENIIFVHNTIHLISQMVDNIIIACGGILPLLSAATSPSTEMDNIEATQGMSSETAITFLSRLMVLVDVLVFSSSLNFSEIEAEKNMSSGGLMRQCLRLVCCVAVRNCLECRQRHRDRGSKSSIPNNHKTQEILLNAVTSSKTAIETVPSNLSPIKDPDRLLQDVDINRLRAVVFRDVDDSKQAQFLALAVVYFISVLMVSKYRDILEPQRETARISSQSGRSMRQEINSPTSTETPLAFDSSKDHPAQLEDRHMEGSLPHTDSGIGEEQVASILNGSDLDHSAGRSDAMSELISTLSSEVKKSQESLSESPSIEVLKSSSSIISISQPKRGINVKEILKSLVAAPVEGMEAGVEPVCYPDPTAKAQAQAMLPMQFHSFDRSVVVPVKKTSPGSLAVNTVGTSSSTSAGLTAGSTPNIFAAASATPKSMINTTGPTDAAPSTTSSSNFVNGATSKNLPAVQTVAPMPEDTVENMSITTKLERALEKVAPLLRETFVDFAPFLSRTLLGSHGQELLIEGLVCMKSSTSVVELVMLLCSQEWQNSIQKNAGLAFIELINEGRLLCHAMKDHIVRVANEAEFILNRQRAEDVHKHAEFESNCAQYAADRKEEEKMCDHLISAAKHRDHVTANQLKQKIVNILTNKHGAWGTLAQSNTAQHLVVVADFPMGPVKITAGSLALPPTSRLRSHGPTDTEWSGKIKS</sequence>
<organism evidence="6 7">
    <name type="scientific">Larimichthys crocea</name>
    <name type="common">Large yellow croaker</name>
    <name type="synonym">Pseudosciaena crocea</name>
    <dbReference type="NCBI Taxonomy" id="215358"/>
    <lineage>
        <taxon>Eukaryota</taxon>
        <taxon>Metazoa</taxon>
        <taxon>Chordata</taxon>
        <taxon>Craniata</taxon>
        <taxon>Vertebrata</taxon>
        <taxon>Euteleostomi</taxon>
        <taxon>Actinopterygii</taxon>
        <taxon>Neopterygii</taxon>
        <taxon>Teleostei</taxon>
        <taxon>Neoteleostei</taxon>
        <taxon>Acanthomorphata</taxon>
        <taxon>Eupercaria</taxon>
        <taxon>Sciaenidae</taxon>
        <taxon>Larimichthys</taxon>
    </lineage>
</organism>
<dbReference type="Pfam" id="PF13385">
    <property type="entry name" value="Laminin_G_3"/>
    <property type="match status" value="1"/>
</dbReference>
<feature type="domain" description="DUF4704" evidence="4">
    <location>
        <begin position="381"/>
        <end position="860"/>
    </location>
</feature>
<feature type="compositionally biased region" description="Basic and acidic residues" evidence="2">
    <location>
        <begin position="1969"/>
        <end position="1981"/>
    </location>
</feature>
<dbReference type="InterPro" id="IPR046852">
    <property type="entry name" value="Neurobeachin_a-sol"/>
</dbReference>
<feature type="domain" description="DUF1088" evidence="3">
    <location>
        <begin position="1839"/>
        <end position="1937"/>
    </location>
</feature>
<dbReference type="InterPro" id="IPR050865">
    <property type="entry name" value="BEACH_Domain"/>
</dbReference>
<dbReference type="Pfam" id="PF20425">
    <property type="entry name" value="Neurobeachin"/>
    <property type="match status" value="1"/>
</dbReference>
<evidence type="ECO:0000259" key="5">
    <source>
        <dbReference type="Pfam" id="PF20425"/>
    </source>
</evidence>
<comment type="caution">
    <text evidence="6">The sequence shown here is derived from an EMBL/GenBank/DDBJ whole genome shotgun (WGS) entry which is preliminary data.</text>
</comment>
<feature type="domain" description="Neurobeachin alpha-solenoid region" evidence="5">
    <location>
        <begin position="12"/>
        <end position="120"/>
    </location>
</feature>
<evidence type="ECO:0000259" key="3">
    <source>
        <dbReference type="Pfam" id="PF06469"/>
    </source>
</evidence>
<accession>A0A6G0IUG2</accession>
<feature type="compositionally biased region" description="Basic and acidic residues" evidence="2">
    <location>
        <begin position="924"/>
        <end position="933"/>
    </location>
</feature>
<proteinExistence type="predicted"/>
<dbReference type="GO" id="GO:0016020">
    <property type="term" value="C:membrane"/>
    <property type="evidence" value="ECO:0007669"/>
    <property type="project" value="TreeGrafter"/>
</dbReference>
<keyword evidence="1" id="KW-0853">WD repeat</keyword>